<dbReference type="Pfam" id="PF01261">
    <property type="entry name" value="AP_endonuc_2"/>
    <property type="match status" value="1"/>
</dbReference>
<evidence type="ECO:0000313" key="2">
    <source>
        <dbReference type="EMBL" id="SJM33960.1"/>
    </source>
</evidence>
<dbReference type="Proteomes" id="UP000245698">
    <property type="component" value="Unassembled WGS sequence"/>
</dbReference>
<dbReference type="InterPro" id="IPR013022">
    <property type="entry name" value="Xyl_isomerase-like_TIM-brl"/>
</dbReference>
<dbReference type="AlphaFoldDB" id="A0A2P9AS24"/>
<gene>
    <name evidence="2" type="ORF">BQ8482_380143</name>
</gene>
<keyword evidence="3" id="KW-1185">Reference proteome</keyword>
<reference evidence="3" key="1">
    <citation type="submission" date="2016-12" db="EMBL/GenBank/DDBJ databases">
        <authorList>
            <person name="Brunel B."/>
        </authorList>
    </citation>
    <scope>NUCLEOTIDE SEQUENCE [LARGE SCALE GENOMIC DNA]</scope>
</reference>
<accession>A0A2P9AS24</accession>
<dbReference type="Gene3D" id="3.20.20.150">
    <property type="entry name" value="Divalent-metal-dependent TIM barrel enzymes"/>
    <property type="match status" value="1"/>
</dbReference>
<evidence type="ECO:0000259" key="1">
    <source>
        <dbReference type="Pfam" id="PF01261"/>
    </source>
</evidence>
<organism evidence="2 3">
    <name type="scientific">Mesorhizobium delmotii</name>
    <dbReference type="NCBI Taxonomy" id="1631247"/>
    <lineage>
        <taxon>Bacteria</taxon>
        <taxon>Pseudomonadati</taxon>
        <taxon>Pseudomonadota</taxon>
        <taxon>Alphaproteobacteria</taxon>
        <taxon>Hyphomicrobiales</taxon>
        <taxon>Phyllobacteriaceae</taxon>
        <taxon>Mesorhizobium</taxon>
    </lineage>
</organism>
<dbReference type="InterPro" id="IPR036237">
    <property type="entry name" value="Xyl_isomerase-like_sf"/>
</dbReference>
<dbReference type="InterPro" id="IPR050312">
    <property type="entry name" value="IolE/XylAMocC-like"/>
</dbReference>
<dbReference type="PANTHER" id="PTHR12110:SF21">
    <property type="entry name" value="XYLOSE ISOMERASE-LIKE TIM BARREL DOMAIN-CONTAINING PROTEIN"/>
    <property type="match status" value="1"/>
</dbReference>
<dbReference type="SUPFAM" id="SSF51658">
    <property type="entry name" value="Xylose isomerase-like"/>
    <property type="match status" value="1"/>
</dbReference>
<feature type="domain" description="Xylose isomerase-like TIM barrel" evidence="1">
    <location>
        <begin position="24"/>
        <end position="255"/>
    </location>
</feature>
<name>A0A2P9AS24_9HYPH</name>
<dbReference type="EMBL" id="FUIG01000046">
    <property type="protein sequence ID" value="SJM33960.1"/>
    <property type="molecule type" value="Genomic_DNA"/>
</dbReference>
<proteinExistence type="predicted"/>
<protein>
    <recommendedName>
        <fullName evidence="1">Xylose isomerase-like TIM barrel domain-containing protein</fullName>
    </recommendedName>
</protein>
<evidence type="ECO:0000313" key="3">
    <source>
        <dbReference type="Proteomes" id="UP000245698"/>
    </source>
</evidence>
<dbReference type="PANTHER" id="PTHR12110">
    <property type="entry name" value="HYDROXYPYRUVATE ISOMERASE"/>
    <property type="match status" value="1"/>
</dbReference>
<sequence length="282" mass="30751">MSAIRFSINRTCSPQMTLAQFVTFAQTVGVEAVEVRNDIAGREFANGMDATSLRAVLLDAGLKLASINALQRFNDWTGSRAEEALQLIRYAAMLGAPGIVMCPVIEADHGWSEAELELKLRHSLRMLRPMFLDHGIIGFVEPLGMKASTMKLQETAVAAVSDIDGWNAFQICHDTFQFFRCGDTRMFPEHIGLVHISGIMRRDLPPHELTEPDRGFVSAGDRAGNVEQLRKLIAGGYEGYVSIEPFDPAVQQDPEIAARLKASIDYVSGAVGITGTVSGVLA</sequence>
<dbReference type="RefSeq" id="WP_123150571.1">
    <property type="nucleotide sequence ID" value="NZ_FUIG01000046.1"/>
</dbReference>